<gene>
    <name evidence="1" type="ORF">TBRA_LOCUS13553</name>
</gene>
<keyword evidence="2" id="KW-1185">Reference proteome</keyword>
<evidence type="ECO:0000313" key="2">
    <source>
        <dbReference type="Proteomes" id="UP000479190"/>
    </source>
</evidence>
<proteinExistence type="predicted"/>
<organism evidence="1 2">
    <name type="scientific">Trichogramma brassicae</name>
    <dbReference type="NCBI Taxonomy" id="86971"/>
    <lineage>
        <taxon>Eukaryota</taxon>
        <taxon>Metazoa</taxon>
        <taxon>Ecdysozoa</taxon>
        <taxon>Arthropoda</taxon>
        <taxon>Hexapoda</taxon>
        <taxon>Insecta</taxon>
        <taxon>Pterygota</taxon>
        <taxon>Neoptera</taxon>
        <taxon>Endopterygota</taxon>
        <taxon>Hymenoptera</taxon>
        <taxon>Apocrita</taxon>
        <taxon>Proctotrupomorpha</taxon>
        <taxon>Chalcidoidea</taxon>
        <taxon>Trichogrammatidae</taxon>
        <taxon>Trichogramma</taxon>
    </lineage>
</organism>
<name>A0A6H5IX31_9HYME</name>
<protein>
    <submittedName>
        <fullName evidence="1">Uncharacterized protein</fullName>
    </submittedName>
</protein>
<reference evidence="1 2" key="1">
    <citation type="submission" date="2020-02" db="EMBL/GenBank/DDBJ databases">
        <authorList>
            <person name="Ferguson B K."/>
        </authorList>
    </citation>
    <scope>NUCLEOTIDE SEQUENCE [LARGE SCALE GENOMIC DNA]</scope>
</reference>
<accession>A0A6H5IX31</accession>
<sequence length="213" mass="24926">MPRSLITLTFLDRIYCSLTSKFTTPWLFLDRRANRELLCIKLHAIAELGRVQHLPGVRRLSAAALSGLQRQQKVGPPKRFHRRVRRPEMHELRRGWPRALPVLQLLSRARAERERPAQTDYELCCYTLSYLILRTHATYIVCARFTRAAPFVYACNKLIDTAAPRCCSCCRRRRRWIYARYTRTYTADWGGSSFCDDDLGHYHQRAIHTSRSG</sequence>
<dbReference type="AlphaFoldDB" id="A0A6H5IX31"/>
<dbReference type="EMBL" id="CADCXV010001139">
    <property type="protein sequence ID" value="CAB0041909.1"/>
    <property type="molecule type" value="Genomic_DNA"/>
</dbReference>
<dbReference type="Proteomes" id="UP000479190">
    <property type="component" value="Unassembled WGS sequence"/>
</dbReference>
<evidence type="ECO:0000313" key="1">
    <source>
        <dbReference type="EMBL" id="CAB0041909.1"/>
    </source>
</evidence>